<dbReference type="Proteomes" id="UP000193218">
    <property type="component" value="Unassembled WGS sequence"/>
</dbReference>
<dbReference type="OrthoDB" id="428577at2759"/>
<evidence type="ECO:0000256" key="1">
    <source>
        <dbReference type="SAM" id="MobiDB-lite"/>
    </source>
</evidence>
<dbReference type="InParanoid" id="A0A1Y1UDV9"/>
<dbReference type="GeneID" id="33560294"/>
<dbReference type="STRING" id="4999.A0A1Y1UDV9"/>
<protein>
    <submittedName>
        <fullName evidence="2">Uncharacterized protein</fullName>
    </submittedName>
</protein>
<sequence>MSTPPRMLLLDGGPGGEAFVLMPTSYEKAVTAATEKFSVPKETHIVRLTCNAADMPYIGGYAGVSEVFITDNDSYHYACAGKLVARLNVRIFEKIPPKTGTSGGGGGGGGGGTGGDARAGAAGGAVSVGAVGEGGGGSGSKGAGAAAAGKTAEQNLEVKKSDGKIVNLKGSVTGELNKGPPPGSYLGTLTISGGTFNQKFVGQQLGPNEVLTKYVIHDKNTARLLFRPRSVRPKIDILFPEERSLEVSISIADWQVLSAYPMTSLLPDDGRQRLRWFLRVKSSGIVEDLLSGTEANGLFFELLPTPKPQPDINASPNGPLIPAWPDIRPANAWCLPQTIFIPHMDRVLSMLGLPVESRTTMITDWLPSITRHKNIAYRLLSPDQLAPSTTISVVPPPDVLLRVFVLFRGIPDDQMAEWKDRGILQAELGLDWRTAIHWTPEMDNEELFRIIEYGAMECFD</sequence>
<dbReference type="AlphaFoldDB" id="A0A1Y1UDV9"/>
<evidence type="ECO:0000313" key="2">
    <source>
        <dbReference type="EMBL" id="ORX35265.1"/>
    </source>
</evidence>
<dbReference type="EMBL" id="NBSH01000011">
    <property type="protein sequence ID" value="ORX35265.1"/>
    <property type="molecule type" value="Genomic_DNA"/>
</dbReference>
<feature type="region of interest" description="Disordered" evidence="1">
    <location>
        <begin position="95"/>
        <end position="118"/>
    </location>
</feature>
<accession>A0A1Y1UDV9</accession>
<reference evidence="2 3" key="1">
    <citation type="submission" date="2017-03" db="EMBL/GenBank/DDBJ databases">
        <title>Widespread Adenine N6-methylation of Active Genes in Fungi.</title>
        <authorList>
            <consortium name="DOE Joint Genome Institute"/>
            <person name="Mondo S.J."/>
            <person name="Dannebaum R.O."/>
            <person name="Kuo R.C."/>
            <person name="Louie K.B."/>
            <person name="Bewick A.J."/>
            <person name="Labutti K."/>
            <person name="Haridas S."/>
            <person name="Kuo A."/>
            <person name="Salamov A."/>
            <person name="Ahrendt S.R."/>
            <person name="Lau R."/>
            <person name="Bowen B.P."/>
            <person name="Lipzen A."/>
            <person name="Sullivan W."/>
            <person name="Andreopoulos W.B."/>
            <person name="Clum A."/>
            <person name="Lindquist E."/>
            <person name="Daum C."/>
            <person name="Northen T.R."/>
            <person name="Ramamoorthy G."/>
            <person name="Schmitz R.J."/>
            <person name="Gryganskyi A."/>
            <person name="Culley D."/>
            <person name="Magnuson J."/>
            <person name="James T.Y."/>
            <person name="O'Malley M.A."/>
            <person name="Stajich J.E."/>
            <person name="Spatafora J.W."/>
            <person name="Visel A."/>
            <person name="Grigoriev I.V."/>
        </authorList>
    </citation>
    <scope>NUCLEOTIDE SEQUENCE [LARGE SCALE GENOMIC DNA]</scope>
    <source>
        <strain evidence="2 3">NRRL Y-17943</strain>
    </source>
</reference>
<organism evidence="2 3">
    <name type="scientific">Kockovaella imperatae</name>
    <dbReference type="NCBI Taxonomy" id="4999"/>
    <lineage>
        <taxon>Eukaryota</taxon>
        <taxon>Fungi</taxon>
        <taxon>Dikarya</taxon>
        <taxon>Basidiomycota</taxon>
        <taxon>Agaricomycotina</taxon>
        <taxon>Tremellomycetes</taxon>
        <taxon>Tremellales</taxon>
        <taxon>Cuniculitremaceae</taxon>
        <taxon>Kockovaella</taxon>
    </lineage>
</organism>
<gene>
    <name evidence="2" type="ORF">BD324DRAFT_652404</name>
</gene>
<keyword evidence="3" id="KW-1185">Reference proteome</keyword>
<dbReference type="RefSeq" id="XP_021869455.1">
    <property type="nucleotide sequence ID" value="XM_022018485.1"/>
</dbReference>
<evidence type="ECO:0000313" key="3">
    <source>
        <dbReference type="Proteomes" id="UP000193218"/>
    </source>
</evidence>
<proteinExistence type="predicted"/>
<feature type="compositionally biased region" description="Gly residues" evidence="1">
    <location>
        <begin position="101"/>
        <end position="118"/>
    </location>
</feature>
<name>A0A1Y1UDV9_9TREE</name>
<comment type="caution">
    <text evidence="2">The sequence shown here is derived from an EMBL/GenBank/DDBJ whole genome shotgun (WGS) entry which is preliminary data.</text>
</comment>